<keyword evidence="3" id="KW-1185">Reference proteome</keyword>
<feature type="region of interest" description="Disordered" evidence="1">
    <location>
        <begin position="1"/>
        <end position="83"/>
    </location>
</feature>
<dbReference type="eggNOG" id="COG2304">
    <property type="taxonomic scope" value="Bacteria"/>
</dbReference>
<dbReference type="Gene3D" id="3.40.50.410">
    <property type="entry name" value="von Willebrand factor, type A domain"/>
    <property type="match status" value="1"/>
</dbReference>
<dbReference type="InterPro" id="IPR036465">
    <property type="entry name" value="vWFA_dom_sf"/>
</dbReference>
<feature type="compositionally biased region" description="Polar residues" evidence="1">
    <location>
        <begin position="59"/>
        <end position="70"/>
    </location>
</feature>
<protein>
    <submittedName>
        <fullName evidence="2">VWFA-related domain-containing protein</fullName>
    </submittedName>
</protein>
<evidence type="ECO:0000313" key="2">
    <source>
        <dbReference type="EMBL" id="ADV83830.1"/>
    </source>
</evidence>
<dbReference type="InterPro" id="IPR017802">
    <property type="entry name" value="VWFA-rel_acidobac-type"/>
</dbReference>
<sequence>MSMMFVGQQGPEAQQQLPDSPAPQMTGVSNVAPGKGTPQNLPSTSSSPDEQAPHPTAPSGKNGSATTAAADQQAEPEGTTPGEGLKAFTLARVQVNYVELPFTVKDNKGQLVPGVDWREVRVFENGVRQHIAYWTVDAFPISAAFVIDQSLPFNVMERVNNSLAAVQGAFAPYDELAIFTYNNGPTMRTDFTGAQSARVAAVLERSKTPGREAPMYYNSGPLSQTTNINGHQFDPNTAPVRNSNSNTITIPKEIHTLNDAIFMAARSLADRPVGRRRVIYVISDGKEQGSKAKYKEVVQYLQTHNITLYATLVGDSATWGIGFLDRYHLPFMMRDNILPRYVAETGGQAVSEYRQRGIEQSFQKIAEQVRTQYTIGYYSHEPFIDGKYRSTEVTVSRPNLDVITKKGYFPTPYDIRPKTPTPPAAKQ</sequence>
<dbReference type="STRING" id="401053.AciPR4_3071"/>
<proteinExistence type="predicted"/>
<evidence type="ECO:0000313" key="3">
    <source>
        <dbReference type="Proteomes" id="UP000006844"/>
    </source>
</evidence>
<feature type="compositionally biased region" description="Polar residues" evidence="1">
    <location>
        <begin position="37"/>
        <end position="49"/>
    </location>
</feature>
<dbReference type="Proteomes" id="UP000006844">
    <property type="component" value="Chromosome"/>
</dbReference>
<accession>E8V612</accession>
<gene>
    <name evidence="2" type="ordered locus">AciPR4_3071</name>
</gene>
<dbReference type="HOGENOM" id="CLU_049429_1_1_0"/>
<dbReference type="AlphaFoldDB" id="E8V612"/>
<dbReference type="KEGG" id="tsa:AciPR4_3071"/>
<dbReference type="CDD" id="cd00198">
    <property type="entry name" value="vWFA"/>
    <property type="match status" value="1"/>
</dbReference>
<reference evidence="2 3" key="1">
    <citation type="journal article" date="2012" name="Stand. Genomic Sci.">
        <title>Complete genome sequence of Terriglobus saanensis type strain SP1PR4(T), an Acidobacteria from tundra soil.</title>
        <authorList>
            <person name="Rawat S.R."/>
            <person name="Mannisto M.K."/>
            <person name="Starovoytov V."/>
            <person name="Goodwin L."/>
            <person name="Nolan M."/>
            <person name="Hauser L."/>
            <person name="Land M."/>
            <person name="Davenport K.W."/>
            <person name="Woyke T."/>
            <person name="Haggblom M.M."/>
        </authorList>
    </citation>
    <scope>NUCLEOTIDE SEQUENCE</scope>
    <source>
        <strain evidence="3">ATCC BAA-1853 / DSM 23119 / SP1PR4</strain>
    </source>
</reference>
<name>E8V612_TERSS</name>
<organism evidence="2 3">
    <name type="scientific">Terriglobus saanensis (strain ATCC BAA-1853 / DSM 23119 / SP1PR4)</name>
    <dbReference type="NCBI Taxonomy" id="401053"/>
    <lineage>
        <taxon>Bacteria</taxon>
        <taxon>Pseudomonadati</taxon>
        <taxon>Acidobacteriota</taxon>
        <taxon>Terriglobia</taxon>
        <taxon>Terriglobales</taxon>
        <taxon>Acidobacteriaceae</taxon>
        <taxon>Terriglobus</taxon>
    </lineage>
</organism>
<evidence type="ECO:0000256" key="1">
    <source>
        <dbReference type="SAM" id="MobiDB-lite"/>
    </source>
</evidence>
<dbReference type="EMBL" id="CP002467">
    <property type="protein sequence ID" value="ADV83830.1"/>
    <property type="molecule type" value="Genomic_DNA"/>
</dbReference>
<dbReference type="NCBIfam" id="TIGR03436">
    <property type="entry name" value="acidobact_VWFA"/>
    <property type="match status" value="1"/>
</dbReference>
<dbReference type="SUPFAM" id="SSF53300">
    <property type="entry name" value="vWA-like"/>
    <property type="match status" value="1"/>
</dbReference>